<keyword evidence="4" id="KW-1185">Reference proteome</keyword>
<evidence type="ECO:0000256" key="1">
    <source>
        <dbReference type="SAM" id="SignalP"/>
    </source>
</evidence>
<dbReference type="Proteomes" id="UP001165090">
    <property type="component" value="Unassembled WGS sequence"/>
</dbReference>
<reference evidence="3 4" key="1">
    <citation type="journal article" date="2023" name="IScience">
        <title>Expanded male sex-determining region conserved during the evolution of homothallism in the green alga Volvox.</title>
        <authorList>
            <person name="Yamamoto K."/>
            <person name="Matsuzaki R."/>
            <person name="Mahakham W."/>
            <person name="Heman W."/>
            <person name="Sekimoto H."/>
            <person name="Kawachi M."/>
            <person name="Minakuchi Y."/>
            <person name="Toyoda A."/>
            <person name="Nozaki H."/>
        </authorList>
    </citation>
    <scope>NUCLEOTIDE SEQUENCE [LARGE SCALE GENOMIC DNA]</scope>
    <source>
        <strain evidence="3 4">NIES-4468</strain>
    </source>
</reference>
<feature type="domain" description="Nucleotide-diphospho-sugar transferase" evidence="2">
    <location>
        <begin position="145"/>
        <end position="307"/>
    </location>
</feature>
<comment type="caution">
    <text evidence="3">The sequence shown here is derived from an EMBL/GenBank/DDBJ whole genome shotgun (WGS) entry which is preliminary data.</text>
</comment>
<feature type="chain" id="PRO_5045709880" description="Nucleotide-diphospho-sugar transferase domain-containing protein" evidence="1">
    <location>
        <begin position="29"/>
        <end position="388"/>
    </location>
</feature>
<name>A0ABQ5SNQ3_9CHLO</name>
<evidence type="ECO:0000313" key="4">
    <source>
        <dbReference type="Proteomes" id="UP001165090"/>
    </source>
</evidence>
<protein>
    <recommendedName>
        <fullName evidence="2">Nucleotide-diphospho-sugar transferase domain-containing protein</fullName>
    </recommendedName>
</protein>
<dbReference type="Pfam" id="PF03407">
    <property type="entry name" value="Nucleotid_trans"/>
    <property type="match status" value="1"/>
</dbReference>
<dbReference type="InterPro" id="IPR005069">
    <property type="entry name" value="Nucl-diP-sugar_transferase"/>
</dbReference>
<accession>A0ABQ5SNQ3</accession>
<feature type="signal peptide" evidence="1">
    <location>
        <begin position="1"/>
        <end position="28"/>
    </location>
</feature>
<keyword evidence="1" id="KW-0732">Signal</keyword>
<sequence length="388" mass="43838">MVYTLIRKLMAWLLALWASSSWVHISWAAHVKTGSWPKMTVAEISTSFMGQYGPPLPDREFIEATQAASMQVIDGFGRQRRLVLLSLTSESTFRGAGLWELFLGNLRNITFSRREASQDHLANHLVARVMTLPNSTANNCNRISNRFGVRCVTIGSPIFTADDFGYKTPPFFGLSFAKTLTILDALALGLDVFFLDCDQVFFRNPLPYILARDIDVLVSGDCSKRQDSLPKSRFPPGPSNIGLLYFRSTPLVTRAVANWLYYLVQKAIQGQPKLDQSSFNAAMEWVSGEMGEKQAMSVAMLRSEYFPHWCLGPCGCDTEGMEMGQPGWHVNRLRDGTCKEDYMIKWYNFHVPCNQRMDNKARALQELLSMYTDKVGLINSRSEHLDVL</sequence>
<organism evidence="3 4">
    <name type="scientific">Volvox africanus</name>
    <dbReference type="NCBI Taxonomy" id="51714"/>
    <lineage>
        <taxon>Eukaryota</taxon>
        <taxon>Viridiplantae</taxon>
        <taxon>Chlorophyta</taxon>
        <taxon>core chlorophytes</taxon>
        <taxon>Chlorophyceae</taxon>
        <taxon>CS clade</taxon>
        <taxon>Chlamydomonadales</taxon>
        <taxon>Volvocaceae</taxon>
        <taxon>Volvox</taxon>
    </lineage>
</organism>
<dbReference type="PANTHER" id="PTHR47032">
    <property type="entry name" value="UDP-D-XYLOSE:L-FUCOSE ALPHA-1,3-D-XYLOSYLTRANSFERASE-RELATED"/>
    <property type="match status" value="1"/>
</dbReference>
<proteinExistence type="predicted"/>
<dbReference type="InterPro" id="IPR052636">
    <property type="entry name" value="UDP-D-xylose:L-fucose_XylT"/>
</dbReference>
<dbReference type="EMBL" id="BSDZ01000101">
    <property type="protein sequence ID" value="GLI71053.1"/>
    <property type="molecule type" value="Genomic_DNA"/>
</dbReference>
<gene>
    <name evidence="3" type="ORF">VaNZ11_015968</name>
</gene>
<dbReference type="PANTHER" id="PTHR47032:SF1">
    <property type="entry name" value="UDP-D-XYLOSE:L-FUCOSE ALPHA-1,3-D-XYLOSYLTRANSFERASE-RELATED"/>
    <property type="match status" value="1"/>
</dbReference>
<evidence type="ECO:0000313" key="3">
    <source>
        <dbReference type="EMBL" id="GLI71053.1"/>
    </source>
</evidence>
<evidence type="ECO:0000259" key="2">
    <source>
        <dbReference type="Pfam" id="PF03407"/>
    </source>
</evidence>